<dbReference type="SUPFAM" id="SSF52540">
    <property type="entry name" value="P-loop containing nucleoside triphosphate hydrolases"/>
    <property type="match status" value="1"/>
</dbReference>
<feature type="transmembrane region" description="Helical" evidence="1">
    <location>
        <begin position="322"/>
        <end position="347"/>
    </location>
</feature>
<dbReference type="EC" id="2.8.2.-" evidence="2"/>
<dbReference type="PANTHER" id="PTHR36978:SF4">
    <property type="entry name" value="P-LOOP CONTAINING NUCLEOSIDE TRIPHOSPHATE HYDROLASE PROTEIN"/>
    <property type="match status" value="1"/>
</dbReference>
<keyword evidence="2" id="KW-0808">Transferase</keyword>
<evidence type="ECO:0000313" key="3">
    <source>
        <dbReference type="Proteomes" id="UP001224775"/>
    </source>
</evidence>
<dbReference type="EMBL" id="JATAAI010000029">
    <property type="protein sequence ID" value="KAK1736338.1"/>
    <property type="molecule type" value="Genomic_DNA"/>
</dbReference>
<protein>
    <submittedName>
        <fullName evidence="2">Sulfotransferase domain-containing protein</fullName>
        <ecNumber evidence="2">2.8.2.-</ecNumber>
    </submittedName>
</protein>
<keyword evidence="1" id="KW-0812">Transmembrane</keyword>
<dbReference type="GO" id="GO:0016740">
    <property type="term" value="F:transferase activity"/>
    <property type="evidence" value="ECO:0007669"/>
    <property type="project" value="UniProtKB-KW"/>
</dbReference>
<keyword evidence="3" id="KW-1185">Reference proteome</keyword>
<dbReference type="Gene3D" id="3.40.50.300">
    <property type="entry name" value="P-loop containing nucleotide triphosphate hydrolases"/>
    <property type="match status" value="1"/>
</dbReference>
<sequence>MNDQQQQQQPKTKMSTIYLNQNAGGSWSEFFGDIYSGIAVGIGHPKWIVEKAIDQGVKAISSLTGMASSSSSADSSSNNSSIDNGKLDGSLKVIGVGYGRTGTYSLALALDELGFPTLHTQHLYENQKIFTHFVDNIFYKSIQQDEVITPDMYTPDFDLLLDGGFTATMDLPFALYYTQIHEIYPDCKFILTVRENSEVWFRSWDVLTKSITQPAQYGSFFFTHVNRLNYYMRWLFSIVNSDKTYLNAPFPLPPQNKARSISSYEAHNQKVRNSIPSSHLLEYNVREGWEPLCSFLEIPEANCPSTHGIPFPKSNSARAVTWQAYSSFIGPLVLTVFILFSVFSLVFRKVTGMSVISWCLFVKAKFMHWTNESLKERTKRNKNKMGMKMD</sequence>
<keyword evidence="1" id="KW-0472">Membrane</keyword>
<keyword evidence="1" id="KW-1133">Transmembrane helix</keyword>
<dbReference type="Proteomes" id="UP001224775">
    <property type="component" value="Unassembled WGS sequence"/>
</dbReference>
<accession>A0AAD8XZJ3</accession>
<evidence type="ECO:0000256" key="1">
    <source>
        <dbReference type="SAM" id="Phobius"/>
    </source>
</evidence>
<dbReference type="AlphaFoldDB" id="A0AAD8XZJ3"/>
<gene>
    <name evidence="2" type="ORF">QTG54_012938</name>
</gene>
<reference evidence="2" key="1">
    <citation type="submission" date="2023-06" db="EMBL/GenBank/DDBJ databases">
        <title>Survivors Of The Sea: Transcriptome response of Skeletonema marinoi to long-term dormancy.</title>
        <authorList>
            <person name="Pinder M.I.M."/>
            <person name="Kourtchenko O."/>
            <person name="Robertson E.K."/>
            <person name="Larsson T."/>
            <person name="Maumus F."/>
            <person name="Osuna-Cruz C.M."/>
            <person name="Vancaester E."/>
            <person name="Stenow R."/>
            <person name="Vandepoele K."/>
            <person name="Ploug H."/>
            <person name="Bruchert V."/>
            <person name="Godhe A."/>
            <person name="Topel M."/>
        </authorList>
    </citation>
    <scope>NUCLEOTIDE SEQUENCE</scope>
    <source>
        <strain evidence="2">R05AC</strain>
    </source>
</reference>
<name>A0AAD8XZJ3_9STRA</name>
<proteinExistence type="predicted"/>
<dbReference type="InterPro" id="IPR040632">
    <property type="entry name" value="Sulfotransfer_4"/>
</dbReference>
<evidence type="ECO:0000313" key="2">
    <source>
        <dbReference type="EMBL" id="KAK1736338.1"/>
    </source>
</evidence>
<organism evidence="2 3">
    <name type="scientific">Skeletonema marinoi</name>
    <dbReference type="NCBI Taxonomy" id="267567"/>
    <lineage>
        <taxon>Eukaryota</taxon>
        <taxon>Sar</taxon>
        <taxon>Stramenopiles</taxon>
        <taxon>Ochrophyta</taxon>
        <taxon>Bacillariophyta</taxon>
        <taxon>Coscinodiscophyceae</taxon>
        <taxon>Thalassiosirophycidae</taxon>
        <taxon>Thalassiosirales</taxon>
        <taxon>Skeletonemataceae</taxon>
        <taxon>Skeletonema</taxon>
        <taxon>Skeletonema marinoi-dohrnii complex</taxon>
    </lineage>
</organism>
<dbReference type="Pfam" id="PF17784">
    <property type="entry name" value="Sulfotransfer_4"/>
    <property type="match status" value="1"/>
</dbReference>
<dbReference type="PANTHER" id="PTHR36978">
    <property type="entry name" value="P-LOOP CONTAINING NUCLEOTIDE TRIPHOSPHATE HYDROLASE"/>
    <property type="match status" value="1"/>
</dbReference>
<comment type="caution">
    <text evidence="2">The sequence shown here is derived from an EMBL/GenBank/DDBJ whole genome shotgun (WGS) entry which is preliminary data.</text>
</comment>
<dbReference type="InterPro" id="IPR027417">
    <property type="entry name" value="P-loop_NTPase"/>
</dbReference>